<dbReference type="RefSeq" id="WP_211696136.1">
    <property type="nucleotide sequence ID" value="NZ_CP046600.1"/>
</dbReference>
<sequence>MFFVGVVLLLSTGACGSSSSPPHSASSDAPAGACPTTAPSFGSGEIRAALESTPLPAGVTLVSQEERPSIDDRSKIDVVVIICQPGLVGGQLKGVATMLARSLQTSGIAPRVLMLLVGNVAEDAHPEGEVRLDDLGHYAFSPSTEIEAAWKYAAES</sequence>
<protein>
    <submittedName>
        <fullName evidence="2">Uncharacterized protein</fullName>
    </submittedName>
</protein>
<dbReference type="EMBL" id="CP046600">
    <property type="protein sequence ID" value="QUR68562.1"/>
    <property type="molecule type" value="Genomic_DNA"/>
</dbReference>
<feature type="region of interest" description="Disordered" evidence="1">
    <location>
        <begin position="15"/>
        <end position="37"/>
    </location>
</feature>
<proteinExistence type="predicted"/>
<evidence type="ECO:0000256" key="1">
    <source>
        <dbReference type="SAM" id="MobiDB-lite"/>
    </source>
</evidence>
<keyword evidence="3" id="KW-1185">Reference proteome</keyword>
<dbReference type="Proteomes" id="UP000682202">
    <property type="component" value="Chromosome"/>
</dbReference>
<organism evidence="2 3">
    <name type="scientific">Mycobacterium spongiae</name>
    <dbReference type="NCBI Taxonomy" id="886343"/>
    <lineage>
        <taxon>Bacteria</taxon>
        <taxon>Bacillati</taxon>
        <taxon>Actinomycetota</taxon>
        <taxon>Actinomycetes</taxon>
        <taxon>Mycobacteriales</taxon>
        <taxon>Mycobacteriaceae</taxon>
        <taxon>Mycobacterium</taxon>
    </lineage>
</organism>
<reference evidence="2" key="1">
    <citation type="submission" date="2019-12" db="EMBL/GenBank/DDBJ databases">
        <title>Mycobacterium spongiae sp. nov.</title>
        <authorList>
            <person name="Stinear T."/>
        </authorList>
    </citation>
    <scope>NUCLEOTIDE SEQUENCE</scope>
    <source>
        <strain evidence="2">FSD4b-SM</strain>
    </source>
</reference>
<evidence type="ECO:0000313" key="3">
    <source>
        <dbReference type="Proteomes" id="UP000682202"/>
    </source>
</evidence>
<dbReference type="KEGG" id="mspg:F6B93_17055"/>
<feature type="compositionally biased region" description="Low complexity" evidence="1">
    <location>
        <begin position="15"/>
        <end position="33"/>
    </location>
</feature>
<accession>A0A975PXX9</accession>
<name>A0A975PXX9_9MYCO</name>
<dbReference type="AlphaFoldDB" id="A0A975PXX9"/>
<gene>
    <name evidence="2" type="ORF">F6B93_17055</name>
</gene>
<evidence type="ECO:0000313" key="2">
    <source>
        <dbReference type="EMBL" id="QUR68562.1"/>
    </source>
</evidence>